<dbReference type="GeneID" id="6754512"/>
<dbReference type="AlphaFoldDB" id="B3RZ34"/>
<name>B3RZ34_TRIAD</name>
<dbReference type="PhylomeDB" id="B3RZ34"/>
<dbReference type="InterPro" id="IPR011990">
    <property type="entry name" value="TPR-like_helical_dom_sf"/>
</dbReference>
<feature type="compositionally biased region" description="Basic residues" evidence="2">
    <location>
        <begin position="369"/>
        <end position="389"/>
    </location>
</feature>
<evidence type="ECO:0000256" key="2">
    <source>
        <dbReference type="SAM" id="MobiDB-lite"/>
    </source>
</evidence>
<dbReference type="InParanoid" id="B3RZ34"/>
<dbReference type="InterPro" id="IPR003029">
    <property type="entry name" value="S1_domain"/>
</dbReference>
<dbReference type="Gene3D" id="2.40.50.140">
    <property type="entry name" value="Nucleic acid-binding proteins"/>
    <property type="match status" value="1"/>
</dbReference>
<gene>
    <name evidence="4" type="ORF">TRIADDRAFT_57311</name>
</gene>
<dbReference type="SUPFAM" id="SSF48452">
    <property type="entry name" value="TPR-like"/>
    <property type="match status" value="1"/>
</dbReference>
<evidence type="ECO:0000313" key="4">
    <source>
        <dbReference type="EMBL" id="EDV24134.1"/>
    </source>
</evidence>
<dbReference type="PANTHER" id="PTHR23184">
    <property type="entry name" value="TETRATRICOPEPTIDE REPEAT PROTEIN 14"/>
    <property type="match status" value="1"/>
</dbReference>
<dbReference type="RefSeq" id="XP_002113660.1">
    <property type="nucleotide sequence ID" value="XM_002113624.1"/>
</dbReference>
<dbReference type="OrthoDB" id="1914839at2759"/>
<dbReference type="STRING" id="10228.B3RZ34"/>
<protein>
    <recommendedName>
        <fullName evidence="3">S1 motif domain-containing protein</fullName>
    </recommendedName>
</protein>
<dbReference type="SUPFAM" id="SSF50249">
    <property type="entry name" value="Nucleic acid-binding proteins"/>
    <property type="match status" value="1"/>
</dbReference>
<organism evidence="4 5">
    <name type="scientific">Trichoplax adhaerens</name>
    <name type="common">Trichoplax reptans</name>
    <dbReference type="NCBI Taxonomy" id="10228"/>
    <lineage>
        <taxon>Eukaryota</taxon>
        <taxon>Metazoa</taxon>
        <taxon>Placozoa</taxon>
        <taxon>Uniplacotomia</taxon>
        <taxon>Trichoplacea</taxon>
        <taxon>Trichoplacidae</taxon>
        <taxon>Trichoplax</taxon>
    </lineage>
</organism>
<dbReference type="PROSITE" id="PS50126">
    <property type="entry name" value="S1"/>
    <property type="match status" value="1"/>
</dbReference>
<dbReference type="InterPro" id="IPR019734">
    <property type="entry name" value="TPR_rpt"/>
</dbReference>
<feature type="compositionally biased region" description="Basic and acidic residues" evidence="2">
    <location>
        <begin position="331"/>
        <end position="342"/>
    </location>
</feature>
<keyword evidence="5" id="KW-1185">Reference proteome</keyword>
<sequence>MADVFAEKLAHFTTSTSKYFTDFKKNRQVGSESTSSIELCRTEHNHYVQMPPLEQYMGSSVEQRRQLVYQTLKIGDIVDGIVTSKRPFGLSVLLLSLYNHRQLHMSNLEIYASCHASEFEIYPDKPVHSRLKQIEDYAVDDFVRGVIYKIDISSDEIMISLQQEKLLKLFKNVTLGMIEKADIPYFCTEKIMKSRDTNWEDYNQYLKKQPAFYNTKSINTLSNLLGIDKKAKIAFLNEQQRMANEGHFEAAIDSFEEALQLNPKHRNGLKYLCETLQTMAERSINDLDYRTASKFYEKLLKYNPAKEAEIGNKLALCREAIHKRAASKMNSSKDKAASRIRQESSTNTSNLHNIKKILAAENLSPKSHNSSKKKKKKKKSKKKIKRKKSGINSSCEDFDNDYDYNDRKHSKHHKHKSQKRKRQQDNSSNSDSTTDYASNSSSSAEKKKKRK</sequence>
<accession>B3RZ34</accession>
<dbReference type="KEGG" id="tad:TRIADDRAFT_57311"/>
<feature type="repeat" description="TPR" evidence="1">
    <location>
        <begin position="232"/>
        <end position="265"/>
    </location>
</feature>
<dbReference type="GO" id="GO:0003676">
    <property type="term" value="F:nucleic acid binding"/>
    <property type="evidence" value="ECO:0007669"/>
    <property type="project" value="InterPro"/>
</dbReference>
<dbReference type="HOGENOM" id="CLU_607405_0_0_1"/>
<dbReference type="InterPro" id="IPR012340">
    <property type="entry name" value="NA-bd_OB-fold"/>
</dbReference>
<dbReference type="InterPro" id="IPR039190">
    <property type="entry name" value="TTC14"/>
</dbReference>
<dbReference type="Gene3D" id="1.25.40.10">
    <property type="entry name" value="Tetratricopeptide repeat domain"/>
    <property type="match status" value="1"/>
</dbReference>
<dbReference type="CTD" id="6754512"/>
<feature type="region of interest" description="Disordered" evidence="2">
    <location>
        <begin position="324"/>
        <end position="451"/>
    </location>
</feature>
<dbReference type="PROSITE" id="PS50005">
    <property type="entry name" value="TPR"/>
    <property type="match status" value="1"/>
</dbReference>
<keyword evidence="1" id="KW-0802">TPR repeat</keyword>
<evidence type="ECO:0000313" key="5">
    <source>
        <dbReference type="Proteomes" id="UP000009022"/>
    </source>
</evidence>
<proteinExistence type="predicted"/>
<dbReference type="EMBL" id="DS985246">
    <property type="protein sequence ID" value="EDV24134.1"/>
    <property type="molecule type" value="Genomic_DNA"/>
</dbReference>
<evidence type="ECO:0000259" key="3">
    <source>
        <dbReference type="PROSITE" id="PS50126"/>
    </source>
</evidence>
<dbReference type="OMA" id="HASEFEI"/>
<dbReference type="PANTHER" id="PTHR23184:SF9">
    <property type="entry name" value="TETRATRICOPEPTIDE REPEAT PROTEIN 14"/>
    <property type="match status" value="1"/>
</dbReference>
<feature type="compositionally biased region" description="Polar residues" evidence="2">
    <location>
        <begin position="343"/>
        <end position="352"/>
    </location>
</feature>
<evidence type="ECO:0000256" key="1">
    <source>
        <dbReference type="PROSITE-ProRule" id="PRU00339"/>
    </source>
</evidence>
<reference evidence="4 5" key="1">
    <citation type="journal article" date="2008" name="Nature">
        <title>The Trichoplax genome and the nature of placozoans.</title>
        <authorList>
            <person name="Srivastava M."/>
            <person name="Begovic E."/>
            <person name="Chapman J."/>
            <person name="Putnam N.H."/>
            <person name="Hellsten U."/>
            <person name="Kawashima T."/>
            <person name="Kuo A."/>
            <person name="Mitros T."/>
            <person name="Salamov A."/>
            <person name="Carpenter M.L."/>
            <person name="Signorovitch A.Y."/>
            <person name="Moreno M.A."/>
            <person name="Kamm K."/>
            <person name="Grimwood J."/>
            <person name="Schmutz J."/>
            <person name="Shapiro H."/>
            <person name="Grigoriev I.V."/>
            <person name="Buss L.W."/>
            <person name="Schierwater B."/>
            <person name="Dellaporta S.L."/>
            <person name="Rokhsar D.S."/>
        </authorList>
    </citation>
    <scope>NUCLEOTIDE SEQUENCE [LARGE SCALE GENOMIC DNA]</scope>
    <source>
        <strain evidence="4 5">Grell-BS-1999</strain>
    </source>
</reference>
<feature type="domain" description="S1 motif" evidence="3">
    <location>
        <begin position="75"/>
        <end position="162"/>
    </location>
</feature>
<dbReference type="Proteomes" id="UP000009022">
    <property type="component" value="Unassembled WGS sequence"/>
</dbReference>
<feature type="compositionally biased region" description="Low complexity" evidence="2">
    <location>
        <begin position="425"/>
        <end position="443"/>
    </location>
</feature>
<feature type="compositionally biased region" description="Basic residues" evidence="2">
    <location>
        <begin position="408"/>
        <end position="422"/>
    </location>
</feature>